<evidence type="ECO:0000313" key="3">
    <source>
        <dbReference type="EMBL" id="RKP03319.1"/>
    </source>
</evidence>
<evidence type="ECO:0000313" key="4">
    <source>
        <dbReference type="Proteomes" id="UP000274922"/>
    </source>
</evidence>
<sequence length="281" mass="28141">MSLVVSGPNGSITVSQGTNSGRGSDATFLNSTADDVHGPNLIGPVLGGVLGWMFLSVVVMGLIRRAGRREPRRNPWSDDVKPPSSSKDAEEGRAVLPRSRRGSGYGATSSDPAISPLSALVNAVQNPASVAPSATTAMATAATATTTGGPRPLSSANAGARPPSQPPRASRLGGAVPMPPAMSQVASPQQQQQQQQQLNALPQLNPPAAPSGQPHSGVAMPSPAAPYGVALPAMAYDFQQAAAASAAAPQPAAGALGRPLPYVPTPGQGQGQGPAAPSPRV</sequence>
<dbReference type="Proteomes" id="UP000274922">
    <property type="component" value="Unassembled WGS sequence"/>
</dbReference>
<dbReference type="EMBL" id="ML014125">
    <property type="protein sequence ID" value="RKP03319.1"/>
    <property type="molecule type" value="Genomic_DNA"/>
</dbReference>
<gene>
    <name evidence="3" type="ORF">CXG81DRAFT_17168</name>
</gene>
<keyword evidence="2" id="KW-0812">Transmembrane</keyword>
<feature type="region of interest" description="Disordered" evidence="1">
    <location>
        <begin position="69"/>
        <end position="112"/>
    </location>
</feature>
<feature type="compositionally biased region" description="Polar residues" evidence="1">
    <location>
        <begin position="8"/>
        <end position="23"/>
    </location>
</feature>
<feature type="region of interest" description="Disordered" evidence="1">
    <location>
        <begin position="141"/>
        <end position="220"/>
    </location>
</feature>
<dbReference type="AlphaFoldDB" id="A0A4V1IV99"/>
<reference evidence="4" key="1">
    <citation type="journal article" date="2018" name="Nat. Microbiol.">
        <title>Leveraging single-cell genomics to expand the fungal tree of life.</title>
        <authorList>
            <person name="Ahrendt S.R."/>
            <person name="Quandt C.A."/>
            <person name="Ciobanu D."/>
            <person name="Clum A."/>
            <person name="Salamov A."/>
            <person name="Andreopoulos B."/>
            <person name="Cheng J.F."/>
            <person name="Woyke T."/>
            <person name="Pelin A."/>
            <person name="Henrissat B."/>
            <person name="Reynolds N.K."/>
            <person name="Benny G.L."/>
            <person name="Smith M.E."/>
            <person name="James T.Y."/>
            <person name="Grigoriev I.V."/>
        </authorList>
    </citation>
    <scope>NUCLEOTIDE SEQUENCE [LARGE SCALE GENOMIC DNA]</scope>
    <source>
        <strain evidence="4">ATCC 52028</strain>
    </source>
</reference>
<feature type="transmembrane region" description="Helical" evidence="2">
    <location>
        <begin position="41"/>
        <end position="63"/>
    </location>
</feature>
<feature type="compositionally biased region" description="Low complexity" evidence="1">
    <location>
        <begin position="241"/>
        <end position="255"/>
    </location>
</feature>
<feature type="region of interest" description="Disordered" evidence="1">
    <location>
        <begin position="241"/>
        <end position="281"/>
    </location>
</feature>
<protein>
    <submittedName>
        <fullName evidence="3">Uncharacterized protein</fullName>
    </submittedName>
</protein>
<keyword evidence="4" id="KW-1185">Reference proteome</keyword>
<proteinExistence type="predicted"/>
<feature type="compositionally biased region" description="Basic and acidic residues" evidence="1">
    <location>
        <begin position="69"/>
        <end position="93"/>
    </location>
</feature>
<name>A0A4V1IV99_9FUNG</name>
<accession>A0A4V1IV99</accession>
<organism evidence="3 4">
    <name type="scientific">Caulochytrium protostelioides</name>
    <dbReference type="NCBI Taxonomy" id="1555241"/>
    <lineage>
        <taxon>Eukaryota</taxon>
        <taxon>Fungi</taxon>
        <taxon>Fungi incertae sedis</taxon>
        <taxon>Chytridiomycota</taxon>
        <taxon>Chytridiomycota incertae sedis</taxon>
        <taxon>Chytridiomycetes</taxon>
        <taxon>Caulochytriales</taxon>
        <taxon>Caulochytriaceae</taxon>
        <taxon>Caulochytrium</taxon>
    </lineage>
</organism>
<keyword evidence="2" id="KW-0472">Membrane</keyword>
<keyword evidence="2" id="KW-1133">Transmembrane helix</keyword>
<feature type="region of interest" description="Disordered" evidence="1">
    <location>
        <begin position="1"/>
        <end position="23"/>
    </location>
</feature>
<feature type="compositionally biased region" description="Low complexity" evidence="1">
    <location>
        <begin position="181"/>
        <end position="203"/>
    </location>
</feature>
<evidence type="ECO:0000256" key="2">
    <source>
        <dbReference type="SAM" id="Phobius"/>
    </source>
</evidence>
<evidence type="ECO:0000256" key="1">
    <source>
        <dbReference type="SAM" id="MobiDB-lite"/>
    </source>
</evidence>